<dbReference type="Proteomes" id="UP000095149">
    <property type="component" value="Unassembled WGS sequence"/>
</dbReference>
<organism evidence="2 3">
    <name type="scientific">Cryptococcus amylolentus CBS 6273</name>
    <dbReference type="NCBI Taxonomy" id="1296118"/>
    <lineage>
        <taxon>Eukaryota</taxon>
        <taxon>Fungi</taxon>
        <taxon>Dikarya</taxon>
        <taxon>Basidiomycota</taxon>
        <taxon>Agaricomycotina</taxon>
        <taxon>Tremellomycetes</taxon>
        <taxon>Tremellales</taxon>
        <taxon>Cryptococcaceae</taxon>
        <taxon>Cryptococcus</taxon>
    </lineage>
</organism>
<keyword evidence="1" id="KW-0812">Transmembrane</keyword>
<reference evidence="2 3" key="1">
    <citation type="submission" date="2016-06" db="EMBL/GenBank/DDBJ databases">
        <title>Evolution of pathogenesis and genome organization in the Tremellales.</title>
        <authorList>
            <person name="Cuomo C."/>
            <person name="Litvintseva A."/>
            <person name="Heitman J."/>
            <person name="Chen Y."/>
            <person name="Sun S."/>
            <person name="Springer D."/>
            <person name="Dromer F."/>
            <person name="Young S."/>
            <person name="Zeng Q."/>
            <person name="Chapman S."/>
            <person name="Gujja S."/>
            <person name="Saif S."/>
            <person name="Birren B."/>
        </authorList>
    </citation>
    <scope>NUCLEOTIDE SEQUENCE [LARGE SCALE GENOMIC DNA]</scope>
    <source>
        <strain evidence="2 3">CBS 6273</strain>
    </source>
</reference>
<dbReference type="AlphaFoldDB" id="A0A1E3K3Q8"/>
<proteinExistence type="predicted"/>
<protein>
    <submittedName>
        <fullName evidence="2">Uncharacterized protein</fullName>
    </submittedName>
</protein>
<name>A0A1E3K3Q8_9TREE</name>
<comment type="caution">
    <text evidence="2">The sequence shown here is derived from an EMBL/GenBank/DDBJ whole genome shotgun (WGS) entry which is preliminary data.</text>
</comment>
<accession>A0A1E3K3Q8</accession>
<evidence type="ECO:0000313" key="2">
    <source>
        <dbReference type="EMBL" id="ODO07691.1"/>
    </source>
</evidence>
<keyword evidence="1" id="KW-1133">Transmembrane helix</keyword>
<gene>
    <name evidence="2" type="ORF">I350_03263</name>
</gene>
<evidence type="ECO:0000313" key="3">
    <source>
        <dbReference type="Proteomes" id="UP000095149"/>
    </source>
</evidence>
<evidence type="ECO:0000256" key="1">
    <source>
        <dbReference type="SAM" id="Phobius"/>
    </source>
</evidence>
<sequence length="67" mass="7112">MGTLDGLAAHLLAALDDLSPLYIASTTLIALALTTYLWLFNIAYRVGNRQASVQPTSVFGSANKDGE</sequence>
<feature type="transmembrane region" description="Helical" evidence="1">
    <location>
        <begin position="20"/>
        <end position="40"/>
    </location>
</feature>
<dbReference type="EMBL" id="MEKH01000005">
    <property type="protein sequence ID" value="ODO07691.1"/>
    <property type="molecule type" value="Genomic_DNA"/>
</dbReference>
<keyword evidence="1" id="KW-0472">Membrane</keyword>